<dbReference type="EMBL" id="LHZU01000056">
    <property type="protein sequence ID" value="KXV61780.1"/>
    <property type="molecule type" value="Genomic_DNA"/>
</dbReference>
<reference evidence="1 2" key="1">
    <citation type="submission" date="2015-06" db="EMBL/GenBank/DDBJ databases">
        <title>Improved classification and identification of acetic acid bacteria using matrix-assisted laser desorption/ionization time-of-flight mass spectrometry; Gluconobacter nephelii and Gluconobacter uchimurae are later heterotypic synonyms of Gluconobacter japonicus and Gluconobacter oxydans, respectively.</title>
        <authorList>
            <person name="Li L."/>
            <person name="Cleenwerck I."/>
            <person name="De Vuyst L."/>
            <person name="Vandamme P."/>
        </authorList>
    </citation>
    <scope>NUCLEOTIDE SEQUENCE [LARGE SCALE GENOMIC DNA]</scope>
    <source>
        <strain evidence="1 2">LMG 23690</strain>
    </source>
</reference>
<sequence length="110" mass="11824">MKHVLKGEEGHGGSTQARAVILLSGNEGTSPFIAKPSGPMMSPCPTVFSQTSSPGFEDADFGRAKVAPSGAHPATSEGPHEKWRITVVFRRFACALRTKMRYRALNPLRG</sequence>
<organism evidence="1 2">
    <name type="scientific">Acetobacter senegalensis</name>
    <dbReference type="NCBI Taxonomy" id="446692"/>
    <lineage>
        <taxon>Bacteria</taxon>
        <taxon>Pseudomonadati</taxon>
        <taxon>Pseudomonadota</taxon>
        <taxon>Alphaproteobacteria</taxon>
        <taxon>Acetobacterales</taxon>
        <taxon>Acetobacteraceae</taxon>
        <taxon>Acetobacter</taxon>
    </lineage>
</organism>
<accession>A0A149U8R7</accession>
<comment type="caution">
    <text evidence="1">The sequence shown here is derived from an EMBL/GenBank/DDBJ whole genome shotgun (WGS) entry which is preliminary data.</text>
</comment>
<protein>
    <submittedName>
        <fullName evidence="1">Uncharacterized protein</fullName>
    </submittedName>
</protein>
<gene>
    <name evidence="1" type="ORF">AD948_00500</name>
</gene>
<dbReference type="AlphaFoldDB" id="A0A149U8R7"/>
<name>A0A149U8R7_9PROT</name>
<proteinExistence type="predicted"/>
<evidence type="ECO:0000313" key="1">
    <source>
        <dbReference type="EMBL" id="KXV61780.1"/>
    </source>
</evidence>
<evidence type="ECO:0000313" key="2">
    <source>
        <dbReference type="Proteomes" id="UP000075360"/>
    </source>
</evidence>
<dbReference type="Proteomes" id="UP000075360">
    <property type="component" value="Unassembled WGS sequence"/>
</dbReference>